<reference evidence="2 3" key="1">
    <citation type="submission" date="2019-07" db="EMBL/GenBank/DDBJ databases">
        <title>Whole genome shotgun sequence of Cellulomonas soli NBRC 109434.</title>
        <authorList>
            <person name="Hosoyama A."/>
            <person name="Uohara A."/>
            <person name="Ohji S."/>
            <person name="Ichikawa N."/>
        </authorList>
    </citation>
    <scope>NUCLEOTIDE SEQUENCE [LARGE SCALE GENOMIC DNA]</scope>
    <source>
        <strain evidence="2 3">NBRC 109434</strain>
    </source>
</reference>
<sequence>MSKRIEKAKARPAAKWFAPPSGGYSGLGPGGTLVESPGKPPKGPASAEGVRRTQGKKGNPTP</sequence>
<protein>
    <submittedName>
        <fullName evidence="2">Uncharacterized protein</fullName>
    </submittedName>
</protein>
<feature type="region of interest" description="Disordered" evidence="1">
    <location>
        <begin position="1"/>
        <end position="62"/>
    </location>
</feature>
<evidence type="ECO:0000313" key="2">
    <source>
        <dbReference type="EMBL" id="GEP67824.1"/>
    </source>
</evidence>
<name>A0A512P9E6_9CELL</name>
<keyword evidence="3" id="KW-1185">Reference proteome</keyword>
<comment type="caution">
    <text evidence="2">The sequence shown here is derived from an EMBL/GenBank/DDBJ whole genome shotgun (WGS) entry which is preliminary data.</text>
</comment>
<evidence type="ECO:0000313" key="3">
    <source>
        <dbReference type="Proteomes" id="UP000321798"/>
    </source>
</evidence>
<dbReference type="AlphaFoldDB" id="A0A512P9E6"/>
<evidence type="ECO:0000256" key="1">
    <source>
        <dbReference type="SAM" id="MobiDB-lite"/>
    </source>
</evidence>
<proteinExistence type="predicted"/>
<accession>A0A512P9E6</accession>
<gene>
    <name evidence="2" type="ORF">CSO01_05390</name>
</gene>
<dbReference type="Proteomes" id="UP000321798">
    <property type="component" value="Unassembled WGS sequence"/>
</dbReference>
<organism evidence="2 3">
    <name type="scientific">Cellulomonas soli</name>
    <dbReference type="NCBI Taxonomy" id="931535"/>
    <lineage>
        <taxon>Bacteria</taxon>
        <taxon>Bacillati</taxon>
        <taxon>Actinomycetota</taxon>
        <taxon>Actinomycetes</taxon>
        <taxon>Micrococcales</taxon>
        <taxon>Cellulomonadaceae</taxon>
        <taxon>Cellulomonas</taxon>
    </lineage>
</organism>
<dbReference type="EMBL" id="BKAL01000002">
    <property type="protein sequence ID" value="GEP67824.1"/>
    <property type="molecule type" value="Genomic_DNA"/>
</dbReference>